<protein>
    <submittedName>
        <fullName evidence="2">Uncharacterized protein</fullName>
    </submittedName>
</protein>
<sequence length="142" mass="16064">MNQPKPSHARFGLLNQKDMKTLKPALTALLPKKQILEKLMLAVILVLGWHTLPKVLRTIEPTAALLDAGIWQLILLALLCYAALLQLSWWLLQRFWQSLGLYKLTDMVSLFKQLTSWQQLSFLWASFALLLLAAIACLAAIV</sequence>
<keyword evidence="3" id="KW-1185">Reference proteome</keyword>
<feature type="transmembrane region" description="Helical" evidence="1">
    <location>
        <begin position="122"/>
        <end position="141"/>
    </location>
</feature>
<dbReference type="Proteomes" id="UP000198836">
    <property type="component" value="Unassembled WGS sequence"/>
</dbReference>
<dbReference type="EMBL" id="FOJM01000003">
    <property type="protein sequence ID" value="SFA42194.1"/>
    <property type="molecule type" value="Genomic_DNA"/>
</dbReference>
<keyword evidence="1" id="KW-1133">Transmembrane helix</keyword>
<proteinExistence type="predicted"/>
<keyword evidence="1" id="KW-0812">Transmembrane</keyword>
<gene>
    <name evidence="2" type="ORF">SAMN04488511_10310</name>
</gene>
<organism evidence="2 3">
    <name type="scientific">Pedobacter suwonensis</name>
    <dbReference type="NCBI Taxonomy" id="332999"/>
    <lineage>
        <taxon>Bacteria</taxon>
        <taxon>Pseudomonadati</taxon>
        <taxon>Bacteroidota</taxon>
        <taxon>Sphingobacteriia</taxon>
        <taxon>Sphingobacteriales</taxon>
        <taxon>Sphingobacteriaceae</taxon>
        <taxon>Pedobacter</taxon>
    </lineage>
</organism>
<evidence type="ECO:0000313" key="3">
    <source>
        <dbReference type="Proteomes" id="UP000198836"/>
    </source>
</evidence>
<dbReference type="STRING" id="332999.SAMN04488511_10310"/>
<evidence type="ECO:0000313" key="2">
    <source>
        <dbReference type="EMBL" id="SFA42194.1"/>
    </source>
</evidence>
<feature type="transmembrane region" description="Helical" evidence="1">
    <location>
        <begin position="68"/>
        <end position="92"/>
    </location>
</feature>
<name>A0A1I0SRP4_9SPHI</name>
<dbReference type="AlphaFoldDB" id="A0A1I0SRP4"/>
<evidence type="ECO:0000256" key="1">
    <source>
        <dbReference type="SAM" id="Phobius"/>
    </source>
</evidence>
<accession>A0A1I0SRP4</accession>
<keyword evidence="1" id="KW-0472">Membrane</keyword>
<reference evidence="3" key="1">
    <citation type="submission" date="2016-10" db="EMBL/GenBank/DDBJ databases">
        <authorList>
            <person name="Varghese N."/>
            <person name="Submissions S."/>
        </authorList>
    </citation>
    <scope>NUCLEOTIDE SEQUENCE [LARGE SCALE GENOMIC DNA]</scope>
    <source>
        <strain evidence="3">DSM 18130</strain>
    </source>
</reference>